<sequence>MSVPFNSDAWSVTTIDNACFYHQRVDVSNVPRGGTIVVTAVYARYANRANVRYHLLGRLLGEDLGVLDAKHVSYANVRRFGAGKYLVSMRFELSLISRYVDLIYHGDDVAGVRCLVVNEASEE</sequence>
<dbReference type="RefSeq" id="YP_784215.1">
    <property type="nucleotide sequence ID" value="NC_008030.1"/>
</dbReference>
<organismHost>
    <name type="scientific">Crocodylus johnstoni</name>
    <name type="common">Australian freshwater crocodile</name>
    <dbReference type="NCBI Taxonomy" id="184234"/>
</organismHost>
<accession>Q070M6</accession>
<proteinExistence type="predicted"/>
<protein>
    <submittedName>
        <fullName evidence="1">Uncharacterized protein</fullName>
    </submittedName>
</protein>
<keyword evidence="2" id="KW-1185">Reference proteome</keyword>
<organismHost>
    <name type="scientific">Crocodylus niloticus</name>
    <name type="common">Nile crocodile</name>
    <name type="synonym">African crocodile</name>
    <dbReference type="NCBI Taxonomy" id="8501"/>
</organismHost>
<dbReference type="EMBL" id="DQ356948">
    <property type="protein sequence ID" value="ABJ08916.1"/>
    <property type="molecule type" value="Genomic_DNA"/>
</dbReference>
<evidence type="ECO:0000313" key="2">
    <source>
        <dbReference type="Proteomes" id="UP000011300"/>
    </source>
</evidence>
<reference evidence="1 2" key="1">
    <citation type="journal article" date="2006" name="J. Virol.">
        <title>Genome of crocodilepox virus.</title>
        <authorList>
            <person name="Afonso C.L."/>
            <person name="Tulman E.R."/>
            <person name="Delhon G."/>
            <person name="Lu Z."/>
            <person name="Viljoen G.J."/>
            <person name="Wallace D.B."/>
            <person name="Kutish G.F."/>
            <person name="Rock D.L."/>
        </authorList>
    </citation>
    <scope>NUCLEOTIDE SEQUENCE [LARGE SCALE GENOMIC DNA]</scope>
    <source>
        <strain evidence="2">Isolate Crocodylus niloticus/Zimbabwe/Ume/2001</strain>
    </source>
</reference>
<organismHost>
    <name type="scientific">Crocodylus porosus</name>
    <name type="common">Saltwater crocodile</name>
    <name type="synonym">Estuarine crocodile</name>
    <dbReference type="NCBI Taxonomy" id="8502"/>
</organismHost>
<organism evidence="1 2">
    <name type="scientific">Nile crocodilepox virus (isolate Crocodylus niloticus/Zimbabwe/Ume/2001)</name>
    <name type="common">CRV</name>
    <dbReference type="NCBI Taxonomy" id="1289473"/>
    <lineage>
        <taxon>Viruses</taxon>
        <taxon>Varidnaviria</taxon>
        <taxon>Bamfordvirae</taxon>
        <taxon>Nucleocytoviricota</taxon>
        <taxon>Pokkesviricetes</taxon>
        <taxon>Chitovirales</taxon>
        <taxon>Poxviridae</taxon>
        <taxon>Chordopoxvirinae</taxon>
        <taxon>Crocodylidpoxvirus</taxon>
        <taxon>Crocodylidpoxvirus nilecrocodilepox</taxon>
        <taxon>Nile crocodilepox virus</taxon>
    </lineage>
</organism>
<evidence type="ECO:0000313" key="1">
    <source>
        <dbReference type="EMBL" id="ABJ08916.1"/>
    </source>
</evidence>
<gene>
    <name evidence="1" type="ORF">CRV025</name>
</gene>
<name>Q070M6_CPRVZ</name>
<dbReference type="KEGG" id="vg:4363470"/>
<dbReference type="GeneID" id="4363470"/>
<dbReference type="Proteomes" id="UP000011300">
    <property type="component" value="Segment"/>
</dbReference>